<dbReference type="PROSITE" id="PS50943">
    <property type="entry name" value="HTH_CROC1"/>
    <property type="match status" value="1"/>
</dbReference>
<gene>
    <name evidence="2" type="ORF">BWZ43_23845</name>
</gene>
<protein>
    <submittedName>
        <fullName evidence="2">Transcriptional regulator</fullName>
    </submittedName>
</protein>
<sequence length="66" mass="7534">MEFKCKLKVIFAERNITSKELAEKIGISRAAISGLINNKSLPSFETAYLISEELGMDIREIWTKKE</sequence>
<dbReference type="RefSeq" id="WP_078111372.1">
    <property type="nucleotide sequence ID" value="NZ_CP065424.1"/>
</dbReference>
<feature type="domain" description="HTH cro/C1-type" evidence="1">
    <location>
        <begin position="7"/>
        <end position="61"/>
    </location>
</feature>
<dbReference type="SMART" id="SM00530">
    <property type="entry name" value="HTH_XRE"/>
    <property type="match status" value="1"/>
</dbReference>
<comment type="caution">
    <text evidence="2">The sequence shown here is derived from an EMBL/GenBank/DDBJ whole genome shotgun (WGS) entry which is preliminary data.</text>
</comment>
<dbReference type="InterPro" id="IPR001387">
    <property type="entry name" value="Cro/C1-type_HTH"/>
</dbReference>
<keyword evidence="3" id="KW-1185">Reference proteome</keyword>
<dbReference type="CDD" id="cd00093">
    <property type="entry name" value="HTH_XRE"/>
    <property type="match status" value="1"/>
</dbReference>
<dbReference type="Proteomes" id="UP000189761">
    <property type="component" value="Unassembled WGS sequence"/>
</dbReference>
<evidence type="ECO:0000313" key="2">
    <source>
        <dbReference type="EMBL" id="OOP65890.1"/>
    </source>
</evidence>
<accession>A0A8E2LBF8</accession>
<proteinExistence type="predicted"/>
<dbReference type="Pfam" id="PF01381">
    <property type="entry name" value="HTH_3"/>
    <property type="match status" value="1"/>
</dbReference>
<dbReference type="SUPFAM" id="SSF47413">
    <property type="entry name" value="lambda repressor-like DNA-binding domains"/>
    <property type="match status" value="1"/>
</dbReference>
<reference evidence="2 3" key="1">
    <citation type="submission" date="2017-01" db="EMBL/GenBank/DDBJ databases">
        <title>Draft genome sequence of Bacillus oleronius.</title>
        <authorList>
            <person name="Allam M."/>
        </authorList>
    </citation>
    <scope>NUCLEOTIDE SEQUENCE [LARGE SCALE GENOMIC DNA]</scope>
    <source>
        <strain evidence="2 3">DSM 9356</strain>
    </source>
</reference>
<dbReference type="EMBL" id="MTLA01000426">
    <property type="protein sequence ID" value="OOP65890.1"/>
    <property type="molecule type" value="Genomic_DNA"/>
</dbReference>
<dbReference type="InterPro" id="IPR010982">
    <property type="entry name" value="Lambda_DNA-bd_dom_sf"/>
</dbReference>
<organism evidence="2 3">
    <name type="scientific">Heyndrickxia oleronia</name>
    <dbReference type="NCBI Taxonomy" id="38875"/>
    <lineage>
        <taxon>Bacteria</taxon>
        <taxon>Bacillati</taxon>
        <taxon>Bacillota</taxon>
        <taxon>Bacilli</taxon>
        <taxon>Bacillales</taxon>
        <taxon>Bacillaceae</taxon>
        <taxon>Heyndrickxia</taxon>
    </lineage>
</organism>
<dbReference type="AlphaFoldDB" id="A0A8E2LBF8"/>
<dbReference type="GO" id="GO:0003677">
    <property type="term" value="F:DNA binding"/>
    <property type="evidence" value="ECO:0007669"/>
    <property type="project" value="InterPro"/>
</dbReference>
<evidence type="ECO:0000259" key="1">
    <source>
        <dbReference type="PROSITE" id="PS50943"/>
    </source>
</evidence>
<evidence type="ECO:0000313" key="3">
    <source>
        <dbReference type="Proteomes" id="UP000189761"/>
    </source>
</evidence>
<name>A0A8E2LBF8_9BACI</name>
<dbReference type="Gene3D" id="1.10.260.40">
    <property type="entry name" value="lambda repressor-like DNA-binding domains"/>
    <property type="match status" value="1"/>
</dbReference>